<feature type="domain" description="RNA polymerase sigma-70 region 2" evidence="5">
    <location>
        <begin position="27"/>
        <end position="94"/>
    </location>
</feature>
<dbReference type="InterPro" id="IPR013324">
    <property type="entry name" value="RNA_pol_sigma_r3/r4-like"/>
</dbReference>
<evidence type="ECO:0000256" key="4">
    <source>
        <dbReference type="ARBA" id="ARBA00023163"/>
    </source>
</evidence>
<dbReference type="InterPro" id="IPR013325">
    <property type="entry name" value="RNA_pol_sigma_r2"/>
</dbReference>
<dbReference type="InterPro" id="IPR013249">
    <property type="entry name" value="RNA_pol_sigma70_r4_t2"/>
</dbReference>
<dbReference type="Gene3D" id="1.10.1740.10">
    <property type="match status" value="1"/>
</dbReference>
<dbReference type="InterPro" id="IPR039425">
    <property type="entry name" value="RNA_pol_sigma-70-like"/>
</dbReference>
<evidence type="ECO:0000259" key="6">
    <source>
        <dbReference type="Pfam" id="PF08281"/>
    </source>
</evidence>
<dbReference type="InterPro" id="IPR014284">
    <property type="entry name" value="RNA_pol_sigma-70_dom"/>
</dbReference>
<evidence type="ECO:0000259" key="5">
    <source>
        <dbReference type="Pfam" id="PF04542"/>
    </source>
</evidence>
<evidence type="ECO:0000313" key="7">
    <source>
        <dbReference type="EMBL" id="WKN37521.1"/>
    </source>
</evidence>
<dbReference type="EMBL" id="CP120682">
    <property type="protein sequence ID" value="WKN37521.1"/>
    <property type="molecule type" value="Genomic_DNA"/>
</dbReference>
<reference evidence="7" key="1">
    <citation type="journal article" date="2023" name="Comput. Struct. Biotechnol. J.">
        <title>Discovery of a novel marine Bacteroidetes with a rich repertoire of carbohydrate-active enzymes.</title>
        <authorList>
            <person name="Chen B."/>
            <person name="Liu G."/>
            <person name="Chen Q."/>
            <person name="Wang H."/>
            <person name="Liu L."/>
            <person name="Tang K."/>
        </authorList>
    </citation>
    <scope>NUCLEOTIDE SEQUENCE</scope>
    <source>
        <strain evidence="7">TK19036</strain>
    </source>
</reference>
<organism evidence="7">
    <name type="scientific">Roseihalotalea indica</name>
    <dbReference type="NCBI Taxonomy" id="2867963"/>
    <lineage>
        <taxon>Bacteria</taxon>
        <taxon>Pseudomonadati</taxon>
        <taxon>Bacteroidota</taxon>
        <taxon>Cytophagia</taxon>
        <taxon>Cytophagales</taxon>
        <taxon>Catalimonadaceae</taxon>
        <taxon>Roseihalotalea</taxon>
    </lineage>
</organism>
<proteinExistence type="inferred from homology"/>
<dbReference type="GO" id="GO:0016987">
    <property type="term" value="F:sigma factor activity"/>
    <property type="evidence" value="ECO:0007669"/>
    <property type="project" value="UniProtKB-KW"/>
</dbReference>
<dbReference type="CDD" id="cd06171">
    <property type="entry name" value="Sigma70_r4"/>
    <property type="match status" value="1"/>
</dbReference>
<gene>
    <name evidence="7" type="ORF">K4G66_02205</name>
</gene>
<keyword evidence="4" id="KW-0804">Transcription</keyword>
<dbReference type="InterPro" id="IPR014327">
    <property type="entry name" value="RNA_pol_sigma70_bacteroid"/>
</dbReference>
<name>A0AA49GPE3_9BACT</name>
<dbReference type="AlphaFoldDB" id="A0AA49GPE3"/>
<comment type="similarity">
    <text evidence="1">Belongs to the sigma-70 factor family. ECF subfamily.</text>
</comment>
<dbReference type="PANTHER" id="PTHR43133">
    <property type="entry name" value="RNA POLYMERASE ECF-TYPE SIGMA FACTO"/>
    <property type="match status" value="1"/>
</dbReference>
<dbReference type="Gene3D" id="1.10.10.10">
    <property type="entry name" value="Winged helix-like DNA-binding domain superfamily/Winged helix DNA-binding domain"/>
    <property type="match status" value="1"/>
</dbReference>
<dbReference type="SUPFAM" id="SSF88659">
    <property type="entry name" value="Sigma3 and sigma4 domains of RNA polymerase sigma factors"/>
    <property type="match status" value="1"/>
</dbReference>
<dbReference type="NCBIfam" id="TIGR02937">
    <property type="entry name" value="sigma70-ECF"/>
    <property type="match status" value="1"/>
</dbReference>
<dbReference type="Pfam" id="PF04542">
    <property type="entry name" value="Sigma70_r2"/>
    <property type="match status" value="1"/>
</dbReference>
<feature type="domain" description="RNA polymerase sigma factor 70 region 4 type 2" evidence="6">
    <location>
        <begin position="125"/>
        <end position="170"/>
    </location>
</feature>
<dbReference type="SUPFAM" id="SSF88946">
    <property type="entry name" value="Sigma2 domain of RNA polymerase sigma factors"/>
    <property type="match status" value="1"/>
</dbReference>
<evidence type="ECO:0000256" key="3">
    <source>
        <dbReference type="ARBA" id="ARBA00023082"/>
    </source>
</evidence>
<reference evidence="7" key="2">
    <citation type="journal article" date="2024" name="Antonie Van Leeuwenhoek">
        <title>Roseihalotalea indica gen. nov., sp. nov., a halophilic Bacteroidetes from mesopelagic Southwest Indian Ocean with higher carbohydrate metabolic potential.</title>
        <authorList>
            <person name="Chen B."/>
            <person name="Zhang M."/>
            <person name="Lin D."/>
            <person name="Ye J."/>
            <person name="Tang K."/>
        </authorList>
    </citation>
    <scope>NUCLEOTIDE SEQUENCE</scope>
    <source>
        <strain evidence="7">TK19036</strain>
    </source>
</reference>
<dbReference type="InterPro" id="IPR007627">
    <property type="entry name" value="RNA_pol_sigma70_r2"/>
</dbReference>
<dbReference type="PANTHER" id="PTHR43133:SF46">
    <property type="entry name" value="RNA POLYMERASE SIGMA-70 FACTOR ECF SUBFAMILY"/>
    <property type="match status" value="1"/>
</dbReference>
<accession>A0AA49GPE3</accession>
<dbReference type="NCBIfam" id="TIGR02985">
    <property type="entry name" value="Sig70_bacteroi1"/>
    <property type="match status" value="1"/>
</dbReference>
<evidence type="ECO:0000256" key="1">
    <source>
        <dbReference type="ARBA" id="ARBA00010641"/>
    </source>
</evidence>
<dbReference type="GO" id="GO:0006352">
    <property type="term" value="P:DNA-templated transcription initiation"/>
    <property type="evidence" value="ECO:0007669"/>
    <property type="project" value="InterPro"/>
</dbReference>
<keyword evidence="3" id="KW-0731">Sigma factor</keyword>
<sequence>MKNSSLKNDDSLIESMQKGDERAFRHIYDKYLSFLYHLALKSTQQVQLSEEIVQDVFVRLWNKRETLNPQGSLKAYLWKSCRHRIFDYWKKEAKRLAVEKEASYGRPLISVETENTVLFAEYEGLVHEAVQQLPPRRKQIFQLCSLEGKTYEEVAVQFGLTRSTVHDHMVKSIRSIKDHLHLSADISLVWFMVVCVF</sequence>
<keyword evidence="2" id="KW-0805">Transcription regulation</keyword>
<dbReference type="InterPro" id="IPR036388">
    <property type="entry name" value="WH-like_DNA-bd_sf"/>
</dbReference>
<protein>
    <submittedName>
        <fullName evidence="7">RNA polymerase sigma-70 factor</fullName>
    </submittedName>
</protein>
<dbReference type="GO" id="GO:0003677">
    <property type="term" value="F:DNA binding"/>
    <property type="evidence" value="ECO:0007669"/>
    <property type="project" value="InterPro"/>
</dbReference>
<dbReference type="Pfam" id="PF08281">
    <property type="entry name" value="Sigma70_r4_2"/>
    <property type="match status" value="1"/>
</dbReference>
<evidence type="ECO:0000256" key="2">
    <source>
        <dbReference type="ARBA" id="ARBA00023015"/>
    </source>
</evidence>